<evidence type="ECO:0000259" key="11">
    <source>
        <dbReference type="PROSITE" id="PS50011"/>
    </source>
</evidence>
<proteinExistence type="inferred from homology"/>
<dbReference type="Pfam" id="PF07714">
    <property type="entry name" value="PK_Tyr_Ser-Thr"/>
    <property type="match status" value="1"/>
</dbReference>
<evidence type="ECO:0000313" key="13">
    <source>
        <dbReference type="WBParaSite" id="Pan_g17924.t1"/>
    </source>
</evidence>
<name>A0A7E4ZUA7_PANRE</name>
<dbReference type="InterPro" id="IPR000980">
    <property type="entry name" value="SH2"/>
</dbReference>
<dbReference type="PROSITE" id="PS50001">
    <property type="entry name" value="SH2"/>
    <property type="match status" value="1"/>
</dbReference>
<sequence>MKTEKNARKNKSVANRRPSASAGAGTTVTAIGGASSVNPLLPQGSPANPPPTPPPKARSTNNRKVAPPPTTNTHATSNSSDNPPPGGASGSGRSHHKDLVPTLGGGKQDSTRRRGNIESQPWYHGFRTRTDVVQVLKQPGDWLVRATEGRNKTELVISLLNEQKNVTNLTIKYDEVSNKWELGLLAATKRVKHFDTVLGLVNYYRSKGLPGNLTMRRAVYREKWLVRHELINFDPAKDLLGRGNFCDVYHAKFEQTPSNFVDVAVKVCHKDDDEVPQDATEAREAMVGLVREGRIMSYYSHENVIQFYGVACDHKPIMIVMEFCSGGSLDIHLRKEGDNIELGERVLFCYEAAKGMNYLHRQGCVHRDLAARNCLISHKGTIKIADFGLSDMVNVADRAAGQVNKQQVPLRWMAPESLVKQPVYSRKTDVWSFAVLMYEIFNNGQKPWPDEEPKKIATMIRKCQMPDMPKITPTEIKGLANSIWIKDMDSRPEFKKILIELFEVHHIIHRPPEPKKCSTNRLPGVTRCPFDERLEDVRYRVIDLNQPTEDTRTKEGNLNEESDPLTVGLVGNVNVVPNPTIRGAMLIDEPSTMTGIPLKPDEEVAMPAVKGQPIKYVAGKKKMAPAVVAVTPGGGGGGGSSRKRNLPAKT</sequence>
<comment type="similarity">
    <text evidence="8">Belongs to the protein kinase superfamily. Tyr protein kinase family.</text>
</comment>
<dbReference type="SUPFAM" id="SSF56112">
    <property type="entry name" value="Protein kinase-like (PK-like)"/>
    <property type="match status" value="1"/>
</dbReference>
<comment type="catalytic activity">
    <reaction evidence="6 8">
        <text>L-tyrosyl-[protein] + ATP = O-phospho-L-tyrosyl-[protein] + ADP + H(+)</text>
        <dbReference type="Rhea" id="RHEA:10596"/>
        <dbReference type="Rhea" id="RHEA-COMP:10136"/>
        <dbReference type="Rhea" id="RHEA-COMP:20101"/>
        <dbReference type="ChEBI" id="CHEBI:15378"/>
        <dbReference type="ChEBI" id="CHEBI:30616"/>
        <dbReference type="ChEBI" id="CHEBI:46858"/>
        <dbReference type="ChEBI" id="CHEBI:61978"/>
        <dbReference type="ChEBI" id="CHEBI:456216"/>
        <dbReference type="EC" id="2.7.10.2"/>
    </reaction>
</comment>
<dbReference type="GO" id="GO:0005524">
    <property type="term" value="F:ATP binding"/>
    <property type="evidence" value="ECO:0007669"/>
    <property type="project" value="UniProtKB-KW"/>
</dbReference>
<keyword evidence="12" id="KW-1185">Reference proteome</keyword>
<dbReference type="InterPro" id="IPR001245">
    <property type="entry name" value="Ser-Thr/Tyr_kinase_cat_dom"/>
</dbReference>
<feature type="compositionally biased region" description="Low complexity" evidence="9">
    <location>
        <begin position="19"/>
        <end position="46"/>
    </location>
</feature>
<dbReference type="AlphaFoldDB" id="A0A7E4ZUA7"/>
<evidence type="ECO:0000256" key="8">
    <source>
        <dbReference type="RuleBase" id="RU362096"/>
    </source>
</evidence>
<dbReference type="EC" id="2.7.10.2" evidence="8"/>
<evidence type="ECO:0000256" key="1">
    <source>
        <dbReference type="ARBA" id="ARBA00022679"/>
    </source>
</evidence>
<evidence type="ECO:0000256" key="5">
    <source>
        <dbReference type="ARBA" id="ARBA00023137"/>
    </source>
</evidence>
<feature type="domain" description="SH2" evidence="10">
    <location>
        <begin position="122"/>
        <end position="219"/>
    </location>
</feature>
<reference evidence="13" key="2">
    <citation type="submission" date="2020-10" db="UniProtKB">
        <authorList>
            <consortium name="WormBaseParasite"/>
        </authorList>
    </citation>
    <scope>IDENTIFICATION</scope>
</reference>
<dbReference type="Proteomes" id="UP000492821">
    <property type="component" value="Unassembled WGS sequence"/>
</dbReference>
<evidence type="ECO:0000256" key="9">
    <source>
        <dbReference type="SAM" id="MobiDB-lite"/>
    </source>
</evidence>
<dbReference type="PRINTS" id="PR00109">
    <property type="entry name" value="TYRKINASE"/>
</dbReference>
<dbReference type="Gene3D" id="3.30.505.10">
    <property type="entry name" value="SH2 domain"/>
    <property type="match status" value="1"/>
</dbReference>
<feature type="region of interest" description="Disordered" evidence="9">
    <location>
        <begin position="1"/>
        <end position="120"/>
    </location>
</feature>
<organism evidence="12 13">
    <name type="scientific">Panagrellus redivivus</name>
    <name type="common">Microworm</name>
    <dbReference type="NCBI Taxonomy" id="6233"/>
    <lineage>
        <taxon>Eukaryota</taxon>
        <taxon>Metazoa</taxon>
        <taxon>Ecdysozoa</taxon>
        <taxon>Nematoda</taxon>
        <taxon>Chromadorea</taxon>
        <taxon>Rhabditida</taxon>
        <taxon>Tylenchina</taxon>
        <taxon>Panagrolaimomorpha</taxon>
        <taxon>Panagrolaimoidea</taxon>
        <taxon>Panagrolaimidae</taxon>
        <taxon>Panagrellus</taxon>
    </lineage>
</organism>
<evidence type="ECO:0000313" key="12">
    <source>
        <dbReference type="Proteomes" id="UP000492821"/>
    </source>
</evidence>
<feature type="compositionally biased region" description="Basic residues" evidence="9">
    <location>
        <begin position="641"/>
        <end position="650"/>
    </location>
</feature>
<dbReference type="InterPro" id="IPR035849">
    <property type="entry name" value="Fes/Fps/Fer_SH2"/>
</dbReference>
<dbReference type="SMART" id="SM00252">
    <property type="entry name" value="SH2"/>
    <property type="match status" value="1"/>
</dbReference>
<evidence type="ECO:0000256" key="7">
    <source>
        <dbReference type="PROSITE-ProRule" id="PRU00191"/>
    </source>
</evidence>
<dbReference type="CDD" id="cd00192">
    <property type="entry name" value="PTKc"/>
    <property type="match status" value="1"/>
</dbReference>
<dbReference type="PROSITE" id="PS50011">
    <property type="entry name" value="PROTEIN_KINASE_DOM"/>
    <property type="match status" value="1"/>
</dbReference>
<feature type="domain" description="Protein kinase" evidence="11">
    <location>
        <begin position="234"/>
        <end position="508"/>
    </location>
</feature>
<keyword evidence="2 8" id="KW-0547">Nucleotide-binding</keyword>
<keyword evidence="7" id="KW-0727">SH2 domain</keyword>
<keyword evidence="5 8" id="KW-0829">Tyrosine-protein kinase</keyword>
<evidence type="ECO:0000256" key="2">
    <source>
        <dbReference type="ARBA" id="ARBA00022741"/>
    </source>
</evidence>
<dbReference type="CDD" id="cd10361">
    <property type="entry name" value="SH2_Fps_family"/>
    <property type="match status" value="1"/>
</dbReference>
<dbReference type="InterPro" id="IPR011009">
    <property type="entry name" value="Kinase-like_dom_sf"/>
</dbReference>
<accession>A0A7E4ZUA7</accession>
<dbReference type="WBParaSite" id="Pan_g17924.t1">
    <property type="protein sequence ID" value="Pan_g17924.t1"/>
    <property type="gene ID" value="Pan_g17924"/>
</dbReference>
<dbReference type="GO" id="GO:0004715">
    <property type="term" value="F:non-membrane spanning protein tyrosine kinase activity"/>
    <property type="evidence" value="ECO:0007669"/>
    <property type="project" value="UniProtKB-EC"/>
</dbReference>
<evidence type="ECO:0000256" key="3">
    <source>
        <dbReference type="ARBA" id="ARBA00022777"/>
    </source>
</evidence>
<evidence type="ECO:0000256" key="4">
    <source>
        <dbReference type="ARBA" id="ARBA00022840"/>
    </source>
</evidence>
<keyword evidence="1 8" id="KW-0808">Transferase</keyword>
<feature type="region of interest" description="Disordered" evidence="9">
    <location>
        <begin position="631"/>
        <end position="650"/>
    </location>
</feature>
<dbReference type="InterPro" id="IPR008266">
    <property type="entry name" value="Tyr_kinase_AS"/>
</dbReference>
<dbReference type="PROSITE" id="PS00109">
    <property type="entry name" value="PROTEIN_KINASE_TYR"/>
    <property type="match status" value="1"/>
</dbReference>
<feature type="compositionally biased region" description="Pro residues" evidence="9">
    <location>
        <begin position="47"/>
        <end position="56"/>
    </location>
</feature>
<dbReference type="InterPro" id="IPR020635">
    <property type="entry name" value="Tyr_kinase_cat_dom"/>
</dbReference>
<dbReference type="SMART" id="SM00219">
    <property type="entry name" value="TyrKc"/>
    <property type="match status" value="1"/>
</dbReference>
<dbReference type="InterPro" id="IPR000719">
    <property type="entry name" value="Prot_kinase_dom"/>
</dbReference>
<dbReference type="InterPro" id="IPR036860">
    <property type="entry name" value="SH2_dom_sf"/>
</dbReference>
<evidence type="ECO:0000259" key="10">
    <source>
        <dbReference type="PROSITE" id="PS50001"/>
    </source>
</evidence>
<dbReference type="InterPro" id="IPR050198">
    <property type="entry name" value="Non-receptor_tyrosine_kinases"/>
</dbReference>
<protein>
    <recommendedName>
        <fullName evidence="8">Tyrosine-protein kinase</fullName>
        <ecNumber evidence="8">2.7.10.2</ecNumber>
    </recommendedName>
</protein>
<dbReference type="PANTHER" id="PTHR24418">
    <property type="entry name" value="TYROSINE-PROTEIN KINASE"/>
    <property type="match status" value="1"/>
</dbReference>
<dbReference type="Gene3D" id="1.10.510.10">
    <property type="entry name" value="Transferase(Phosphotransferase) domain 1"/>
    <property type="match status" value="1"/>
</dbReference>
<reference evidence="12" key="1">
    <citation type="journal article" date="2013" name="Genetics">
        <title>The draft genome and transcriptome of Panagrellus redivivus are shaped by the harsh demands of a free-living lifestyle.</title>
        <authorList>
            <person name="Srinivasan J."/>
            <person name="Dillman A.R."/>
            <person name="Macchietto M.G."/>
            <person name="Heikkinen L."/>
            <person name="Lakso M."/>
            <person name="Fracchia K.M."/>
            <person name="Antoshechkin I."/>
            <person name="Mortazavi A."/>
            <person name="Wong G."/>
            <person name="Sternberg P.W."/>
        </authorList>
    </citation>
    <scope>NUCLEOTIDE SEQUENCE [LARGE SCALE GENOMIC DNA]</scope>
    <source>
        <strain evidence="12">MT8872</strain>
    </source>
</reference>
<dbReference type="Pfam" id="PF00017">
    <property type="entry name" value="SH2"/>
    <property type="match status" value="1"/>
</dbReference>
<keyword evidence="3 8" id="KW-0418">Kinase</keyword>
<evidence type="ECO:0000256" key="6">
    <source>
        <dbReference type="ARBA" id="ARBA00051245"/>
    </source>
</evidence>
<dbReference type="SUPFAM" id="SSF55550">
    <property type="entry name" value="SH2 domain"/>
    <property type="match status" value="1"/>
</dbReference>
<keyword evidence="4 8" id="KW-0067">ATP-binding</keyword>